<evidence type="ECO:0000313" key="17">
    <source>
        <dbReference type="Proteomes" id="UP000278222"/>
    </source>
</evidence>
<dbReference type="GO" id="GO:0046872">
    <property type="term" value="F:metal ion binding"/>
    <property type="evidence" value="ECO:0007669"/>
    <property type="project" value="UniProtKB-KW"/>
</dbReference>
<evidence type="ECO:0000256" key="3">
    <source>
        <dbReference type="ARBA" id="ARBA00016165"/>
    </source>
</evidence>
<dbReference type="RefSeq" id="WP_123694373.1">
    <property type="nucleotide sequence ID" value="NZ_AP019700.1"/>
</dbReference>
<keyword evidence="4" id="KW-0813">Transport</keyword>
<feature type="domain" description="Cytochrome c" evidence="15">
    <location>
        <begin position="44"/>
        <end position="151"/>
    </location>
</feature>
<accession>A0A3N1KYJ8</accession>
<dbReference type="PANTHER" id="PTHR10266">
    <property type="entry name" value="CYTOCHROME C1"/>
    <property type="match status" value="1"/>
</dbReference>
<keyword evidence="17" id="KW-1185">Reference proteome</keyword>
<dbReference type="InterPro" id="IPR021157">
    <property type="entry name" value="Cyt_c1_TM_anchor_C"/>
</dbReference>
<evidence type="ECO:0000256" key="13">
    <source>
        <dbReference type="PIRSR" id="PIRSR602326-1"/>
    </source>
</evidence>
<comment type="cofactor">
    <cofactor evidence="13">
        <name>heme c</name>
        <dbReference type="ChEBI" id="CHEBI:61717"/>
    </cofactor>
    <text evidence="13">Binds 1 heme c group covalently per subunit.</text>
</comment>
<keyword evidence="7" id="KW-0812">Transmembrane</keyword>
<feature type="binding site" description="covalent" evidence="13">
    <location>
        <position position="61"/>
    </location>
    <ligand>
        <name>heme c</name>
        <dbReference type="ChEBI" id="CHEBI:61717"/>
    </ligand>
</feature>
<evidence type="ECO:0000256" key="1">
    <source>
        <dbReference type="ARBA" id="ARBA00004370"/>
    </source>
</evidence>
<dbReference type="GO" id="GO:0016020">
    <property type="term" value="C:membrane"/>
    <property type="evidence" value="ECO:0007669"/>
    <property type="project" value="UniProtKB-SubCell"/>
</dbReference>
<reference evidence="16 17" key="1">
    <citation type="submission" date="2018-11" db="EMBL/GenBank/DDBJ databases">
        <title>Genomic Encyclopedia of Type Strains, Phase IV (KMG-IV): sequencing the most valuable type-strain genomes for metagenomic binning, comparative biology and taxonomic classification.</title>
        <authorList>
            <person name="Goeker M."/>
        </authorList>
    </citation>
    <scope>NUCLEOTIDE SEQUENCE [LARGE SCALE GENOMIC DNA]</scope>
    <source>
        <strain evidence="16 17">DSM 5900</strain>
    </source>
</reference>
<evidence type="ECO:0000256" key="11">
    <source>
        <dbReference type="ARBA" id="ARBA00023004"/>
    </source>
</evidence>
<proteinExistence type="inferred from homology"/>
<organism evidence="16 17">
    <name type="scientific">Stella humosa</name>
    <dbReference type="NCBI Taxonomy" id="94"/>
    <lineage>
        <taxon>Bacteria</taxon>
        <taxon>Pseudomonadati</taxon>
        <taxon>Pseudomonadota</taxon>
        <taxon>Alphaproteobacteria</taxon>
        <taxon>Rhodospirillales</taxon>
        <taxon>Stellaceae</taxon>
        <taxon>Stella</taxon>
    </lineage>
</organism>
<dbReference type="PRINTS" id="PR00603">
    <property type="entry name" value="CYTOCHROMEC1"/>
</dbReference>
<dbReference type="AlphaFoldDB" id="A0A3N1KYJ8"/>
<gene>
    <name evidence="16" type="ORF">EDC65_4809</name>
</gene>
<keyword evidence="8 13" id="KW-0479">Metal-binding</keyword>
<comment type="caution">
    <text evidence="16">The sequence shown here is derived from an EMBL/GenBank/DDBJ whole genome shotgun (WGS) entry which is preliminary data.</text>
</comment>
<keyword evidence="12" id="KW-0472">Membrane</keyword>
<feature type="signal peptide" evidence="14">
    <location>
        <begin position="1"/>
        <end position="20"/>
    </location>
</feature>
<dbReference type="SUPFAM" id="SSF81496">
    <property type="entry name" value="Cytochrome c1 subunit of cytochrome bc1 complex (Ubiquinol-cytochrome c reductase), transmembrane anchor"/>
    <property type="match status" value="1"/>
</dbReference>
<keyword evidence="14" id="KW-0732">Signal</keyword>
<dbReference type="Gene3D" id="1.10.760.10">
    <property type="entry name" value="Cytochrome c-like domain"/>
    <property type="match status" value="1"/>
</dbReference>
<protein>
    <recommendedName>
        <fullName evidence="3">Cytochrome c1</fullName>
    </recommendedName>
</protein>
<dbReference type="InterPro" id="IPR009056">
    <property type="entry name" value="Cyt_c-like_dom"/>
</dbReference>
<dbReference type="EMBL" id="RJKX01000017">
    <property type="protein sequence ID" value="ROP83276.1"/>
    <property type="molecule type" value="Genomic_DNA"/>
</dbReference>
<keyword evidence="10" id="KW-1133">Transmembrane helix</keyword>
<dbReference type="OrthoDB" id="9808471at2"/>
<evidence type="ECO:0000256" key="6">
    <source>
        <dbReference type="ARBA" id="ARBA00022660"/>
    </source>
</evidence>
<keyword evidence="9" id="KW-0249">Electron transport</keyword>
<dbReference type="InterPro" id="IPR002326">
    <property type="entry name" value="Cyt_c1"/>
</dbReference>
<feature type="binding site" description="covalent" evidence="13">
    <location>
        <position position="180"/>
    </location>
    <ligand>
        <name>heme c</name>
        <dbReference type="ChEBI" id="CHEBI:61717"/>
    </ligand>
</feature>
<feature type="chain" id="PRO_5018302212" description="Cytochrome c1" evidence="14">
    <location>
        <begin position="21"/>
        <end position="251"/>
    </location>
</feature>
<dbReference type="Pfam" id="PF02167">
    <property type="entry name" value="Cytochrom_C1"/>
    <property type="match status" value="1"/>
</dbReference>
<comment type="subcellular location">
    <subcellularLocation>
        <location evidence="1">Membrane</location>
    </subcellularLocation>
</comment>
<feature type="binding site" description="covalent" evidence="13">
    <location>
        <position position="57"/>
    </location>
    <ligand>
        <name>heme c</name>
        <dbReference type="ChEBI" id="CHEBI:61717"/>
    </ligand>
</feature>
<dbReference type="Gene3D" id="1.20.5.100">
    <property type="entry name" value="Cytochrome c1, transmembrane anchor, C-terminal"/>
    <property type="match status" value="1"/>
</dbReference>
<dbReference type="GO" id="GO:0020037">
    <property type="term" value="F:heme binding"/>
    <property type="evidence" value="ECO:0007669"/>
    <property type="project" value="InterPro"/>
</dbReference>
<evidence type="ECO:0000256" key="14">
    <source>
        <dbReference type="SAM" id="SignalP"/>
    </source>
</evidence>
<evidence type="ECO:0000256" key="9">
    <source>
        <dbReference type="ARBA" id="ARBA00022982"/>
    </source>
</evidence>
<evidence type="ECO:0000313" key="16">
    <source>
        <dbReference type="EMBL" id="ROP83276.1"/>
    </source>
</evidence>
<feature type="binding site" description="covalent" evidence="13">
    <location>
        <position position="60"/>
    </location>
    <ligand>
        <name>heme c</name>
        <dbReference type="ChEBI" id="CHEBI:61717"/>
    </ligand>
</feature>
<keyword evidence="11 13" id="KW-0408">Iron</keyword>
<name>A0A3N1KYJ8_9PROT</name>
<dbReference type="Proteomes" id="UP000278222">
    <property type="component" value="Unassembled WGS sequence"/>
</dbReference>
<dbReference type="PANTHER" id="PTHR10266:SF3">
    <property type="entry name" value="CYTOCHROME C1, HEME PROTEIN, MITOCHONDRIAL"/>
    <property type="match status" value="1"/>
</dbReference>
<evidence type="ECO:0000256" key="12">
    <source>
        <dbReference type="ARBA" id="ARBA00023136"/>
    </source>
</evidence>
<dbReference type="SUPFAM" id="SSF46626">
    <property type="entry name" value="Cytochrome c"/>
    <property type="match status" value="1"/>
</dbReference>
<keyword evidence="5 13" id="KW-0349">Heme</keyword>
<evidence type="ECO:0000256" key="7">
    <source>
        <dbReference type="ARBA" id="ARBA00022692"/>
    </source>
</evidence>
<evidence type="ECO:0000259" key="15">
    <source>
        <dbReference type="PROSITE" id="PS51007"/>
    </source>
</evidence>
<dbReference type="GO" id="GO:0009055">
    <property type="term" value="F:electron transfer activity"/>
    <property type="evidence" value="ECO:0007669"/>
    <property type="project" value="InterPro"/>
</dbReference>
<evidence type="ECO:0000256" key="2">
    <source>
        <dbReference type="ARBA" id="ARBA00006488"/>
    </source>
</evidence>
<dbReference type="InterPro" id="IPR036909">
    <property type="entry name" value="Cyt_c-like_dom_sf"/>
</dbReference>
<comment type="similarity">
    <text evidence="2">Belongs to the cytochrome c family.</text>
</comment>
<evidence type="ECO:0000256" key="5">
    <source>
        <dbReference type="ARBA" id="ARBA00022617"/>
    </source>
</evidence>
<evidence type="ECO:0000256" key="8">
    <source>
        <dbReference type="ARBA" id="ARBA00022723"/>
    </source>
</evidence>
<sequence length="251" mass="27020">MRNFLLAALVAAGLSGPALAAGDAPKPPAQNWSFGGIFGTFDRAAAQRGYQVYKEVCASCHGVYQLSYRNLAAIGFNEDEVKGIAAQATVRDGPNDEGEMFERPGRPSDKFVRPFANEKAARAANNGAYPPDLSLMTKARPDGANYVHGLLTGYAPPPAGVAMGEGMNYNKYFPGHQIAMAQPLNDNQVTYSDGTPANIDQMAKDVTTFLAWAAEPELEQRKRTGIKVILFLLVLTGLLFAAKRKVWAGLH</sequence>
<dbReference type="FunFam" id="1.10.760.10:FF:000011">
    <property type="entry name" value="Cytochrome c1, putative"/>
    <property type="match status" value="1"/>
</dbReference>
<keyword evidence="6" id="KW-0679">Respiratory chain</keyword>
<dbReference type="PROSITE" id="PS51007">
    <property type="entry name" value="CYTC"/>
    <property type="match status" value="1"/>
</dbReference>
<evidence type="ECO:0000256" key="10">
    <source>
        <dbReference type="ARBA" id="ARBA00022989"/>
    </source>
</evidence>
<evidence type="ECO:0000256" key="4">
    <source>
        <dbReference type="ARBA" id="ARBA00022448"/>
    </source>
</evidence>